<comment type="similarity">
    <text evidence="3">Belongs to the ACDP family.</text>
</comment>
<accession>A0ABQ9CNC7</accession>
<keyword evidence="2" id="KW-1133">Transmembrane helix</keyword>
<dbReference type="InterPro" id="IPR002550">
    <property type="entry name" value="CNNM"/>
</dbReference>
<evidence type="ECO:0000256" key="2">
    <source>
        <dbReference type="PROSITE-ProRule" id="PRU01193"/>
    </source>
</evidence>
<evidence type="ECO:0000259" key="5">
    <source>
        <dbReference type="PROSITE" id="PS51846"/>
    </source>
</evidence>
<comment type="caution">
    <text evidence="6">The sequence shown here is derived from an EMBL/GenBank/DDBJ whole genome shotgun (WGS) entry which is preliminary data.</text>
</comment>
<keyword evidence="2" id="KW-0812">Transmembrane</keyword>
<evidence type="ECO:0000256" key="1">
    <source>
        <dbReference type="ARBA" id="ARBA00023122"/>
    </source>
</evidence>
<proteinExistence type="inferred from homology"/>
<protein>
    <recommendedName>
        <fullName evidence="3">Metal transporter</fullName>
    </recommendedName>
</protein>
<comment type="subcellular location">
    <subcellularLocation>
        <location evidence="3">Cell membrane</location>
        <topology evidence="3">Multi-pass membrane protein</topology>
    </subcellularLocation>
</comment>
<dbReference type="PANTHER" id="PTHR12064">
    <property type="entry name" value="METAL TRANSPORTER CNNM"/>
    <property type="match status" value="1"/>
</dbReference>
<keyword evidence="1" id="KW-0129">CBS domain</keyword>
<feature type="signal peptide" evidence="4">
    <location>
        <begin position="1"/>
        <end position="15"/>
    </location>
</feature>
<name>A0ABQ9CNC7_9PASS</name>
<comment type="function">
    <text evidence="3">Metal transporter.</text>
</comment>
<keyword evidence="7" id="KW-1185">Reference proteome</keyword>
<organism evidence="6 7">
    <name type="scientific">Willisornis vidua</name>
    <name type="common">Xingu scale-backed antbird</name>
    <dbReference type="NCBI Taxonomy" id="1566151"/>
    <lineage>
        <taxon>Eukaryota</taxon>
        <taxon>Metazoa</taxon>
        <taxon>Chordata</taxon>
        <taxon>Craniata</taxon>
        <taxon>Vertebrata</taxon>
        <taxon>Euteleostomi</taxon>
        <taxon>Archelosauria</taxon>
        <taxon>Archosauria</taxon>
        <taxon>Dinosauria</taxon>
        <taxon>Saurischia</taxon>
        <taxon>Theropoda</taxon>
        <taxon>Coelurosauria</taxon>
        <taxon>Aves</taxon>
        <taxon>Neognathae</taxon>
        <taxon>Neoaves</taxon>
        <taxon>Telluraves</taxon>
        <taxon>Australaves</taxon>
        <taxon>Passeriformes</taxon>
        <taxon>Thamnophilidae</taxon>
        <taxon>Willisornis</taxon>
    </lineage>
</organism>
<gene>
    <name evidence="6" type="ORF">WISP_146155</name>
</gene>
<evidence type="ECO:0000313" key="6">
    <source>
        <dbReference type="EMBL" id="KAJ7404313.1"/>
    </source>
</evidence>
<dbReference type="InterPro" id="IPR045095">
    <property type="entry name" value="ACDP"/>
</dbReference>
<reference evidence="6" key="1">
    <citation type="submission" date="2019-10" db="EMBL/GenBank/DDBJ databases">
        <authorList>
            <person name="Soares A.E.R."/>
            <person name="Aleixo A."/>
            <person name="Schneider P."/>
            <person name="Miyaki C.Y."/>
            <person name="Schneider M.P."/>
            <person name="Mello C."/>
            <person name="Vasconcelos A.T.R."/>
        </authorList>
    </citation>
    <scope>NUCLEOTIDE SEQUENCE</scope>
    <source>
        <tissue evidence="6">Muscle</tissue>
    </source>
</reference>
<keyword evidence="4" id="KW-0732">Signal</keyword>
<sequence>MSSSYLVLVILQALADTPWPQWPCGGAGGEVATATGAAGDSHHLAVDAVRDVPQAQSGAHGVLFHGAVQHSGLQDREEGVLTPLRLFTSRRKGITCSLLLENILVSTTLTILLHDFIESGIGAMVASPIQILHLGESVPYALCFWHSLAVGANTIMVTKFFMLLTFPLSYPTNKLLDSLLGQENHTTCSQEKLVETLGAPQ</sequence>
<feature type="chain" id="PRO_5045831477" description="Metal transporter" evidence="4">
    <location>
        <begin position="16"/>
        <end position="201"/>
    </location>
</feature>
<evidence type="ECO:0000313" key="7">
    <source>
        <dbReference type="Proteomes" id="UP001145742"/>
    </source>
</evidence>
<dbReference type="PANTHER" id="PTHR12064:SF26">
    <property type="entry name" value="METAL TRANSPORTER CNNM4"/>
    <property type="match status" value="1"/>
</dbReference>
<dbReference type="Pfam" id="PF01595">
    <property type="entry name" value="CNNM"/>
    <property type="match status" value="1"/>
</dbReference>
<evidence type="ECO:0000256" key="3">
    <source>
        <dbReference type="RuleBase" id="RU369091"/>
    </source>
</evidence>
<dbReference type="EMBL" id="WHWB01034779">
    <property type="protein sequence ID" value="KAJ7404313.1"/>
    <property type="molecule type" value="Genomic_DNA"/>
</dbReference>
<dbReference type="Proteomes" id="UP001145742">
    <property type="component" value="Unassembled WGS sequence"/>
</dbReference>
<dbReference type="PROSITE" id="PS51846">
    <property type="entry name" value="CNNM"/>
    <property type="match status" value="1"/>
</dbReference>
<feature type="domain" description="CNNM transmembrane" evidence="5">
    <location>
        <begin position="90"/>
        <end position="201"/>
    </location>
</feature>
<keyword evidence="2" id="KW-0472">Membrane</keyword>
<evidence type="ECO:0000256" key="4">
    <source>
        <dbReference type="SAM" id="SignalP"/>
    </source>
</evidence>